<evidence type="ECO:0000313" key="2">
    <source>
        <dbReference type="Proteomes" id="UP000565719"/>
    </source>
</evidence>
<reference evidence="1 2" key="1">
    <citation type="submission" date="2019-09" db="EMBL/GenBank/DDBJ databases">
        <title>Draft genome sequencing and comparative genomics of hatchery-associated Vibrios.</title>
        <authorList>
            <person name="Kehlet-Delgado H."/>
            <person name="Mueller R.S."/>
        </authorList>
    </citation>
    <scope>NUCLEOTIDE SEQUENCE [LARGE SCALE GENOMIC DNA]</scope>
    <source>
        <strain evidence="1 2">99-46-Y</strain>
    </source>
</reference>
<dbReference type="EMBL" id="VTXC01000002">
    <property type="protein sequence ID" value="NOH69922.1"/>
    <property type="molecule type" value="Genomic_DNA"/>
</dbReference>
<dbReference type="Proteomes" id="UP000565719">
    <property type="component" value="Unassembled WGS sequence"/>
</dbReference>
<comment type="caution">
    <text evidence="1">The sequence shown here is derived from an EMBL/GenBank/DDBJ whole genome shotgun (WGS) entry which is preliminary data.</text>
</comment>
<organism evidence="1 2">
    <name type="scientific">Vibrio pectenicida</name>
    <dbReference type="NCBI Taxonomy" id="62763"/>
    <lineage>
        <taxon>Bacteria</taxon>
        <taxon>Pseudomonadati</taxon>
        <taxon>Pseudomonadota</taxon>
        <taxon>Gammaproteobacteria</taxon>
        <taxon>Vibrionales</taxon>
        <taxon>Vibrionaceae</taxon>
        <taxon>Vibrio</taxon>
    </lineage>
</organism>
<gene>
    <name evidence="1" type="ORF">F0225_01010</name>
</gene>
<dbReference type="RefSeq" id="WP_171359600.1">
    <property type="nucleotide sequence ID" value="NZ_VTXC01000002.1"/>
</dbReference>
<name>A0A7Y4ED01_9VIBR</name>
<dbReference type="GO" id="GO:0003677">
    <property type="term" value="F:DNA binding"/>
    <property type="evidence" value="ECO:0007669"/>
    <property type="project" value="UniProtKB-KW"/>
</dbReference>
<accession>A0A7Y4ED01</accession>
<evidence type="ECO:0000313" key="1">
    <source>
        <dbReference type="EMBL" id="NOH69922.1"/>
    </source>
</evidence>
<proteinExistence type="predicted"/>
<dbReference type="AlphaFoldDB" id="A0A7Y4ED01"/>
<keyword evidence="1" id="KW-0238">DNA-binding</keyword>
<sequence>MNLELTTSMVARQNILNNQYALVQLEEHLDLSGLVLDGVIVFTKAQVASLLAIDERTVERYLAKDDGELKANGYQVIKGKTLKNIKLCYVGDTDVGRMIDPKASSLGLFDFKAFLNLTMLVTESERAKAIRSRVLDIVIDVIAQKAGGHTKYVNQRDQDYLPSSFQEESYRKQFTNALRDYLEMGNHKYAIYTDKIYQVVFLGNAAEYKQVLKLADKDKTRDTMYSEVLKVIASFEHGLAEEMEQEYQEKGRKLLPVELDSIIEKASRTPYLKPQIEDARTKMASRDLGFRSALHQRLEHYVQSVPQSDFDKFLGDKSRSLEEQLEDTRTLDVLKRLKDR</sequence>
<protein>
    <submittedName>
        <fullName evidence="1">DNA-binding protein</fullName>
    </submittedName>
</protein>